<feature type="compositionally biased region" description="Polar residues" evidence="1">
    <location>
        <begin position="316"/>
        <end position="325"/>
    </location>
</feature>
<comment type="caution">
    <text evidence="2">The sequence shown here is derived from an EMBL/GenBank/DDBJ whole genome shotgun (WGS) entry which is preliminary data.</text>
</comment>
<protein>
    <submittedName>
        <fullName evidence="2">Phage prohead protein</fullName>
    </submittedName>
</protein>
<evidence type="ECO:0000313" key="3">
    <source>
        <dbReference type="Proteomes" id="UP000297635"/>
    </source>
</evidence>
<keyword evidence="3" id="KW-1185">Reference proteome</keyword>
<feature type="region of interest" description="Disordered" evidence="1">
    <location>
        <begin position="308"/>
        <end position="342"/>
    </location>
</feature>
<evidence type="ECO:0000313" key="2">
    <source>
        <dbReference type="EMBL" id="TGG36594.1"/>
    </source>
</evidence>
<dbReference type="AlphaFoldDB" id="A0A4Z0V1J0"/>
<organism evidence="2 3">
    <name type="scientific">Duncaniella freteri</name>
    <dbReference type="NCBI Taxonomy" id="2530391"/>
    <lineage>
        <taxon>Bacteria</taxon>
        <taxon>Pseudomonadati</taxon>
        <taxon>Bacteroidota</taxon>
        <taxon>Bacteroidia</taxon>
        <taxon>Bacteroidales</taxon>
        <taxon>Muribaculaceae</taxon>
        <taxon>Duncaniella</taxon>
    </lineage>
</organism>
<accession>A0A4Z0V1J0</accession>
<reference evidence="2 3" key="1">
    <citation type="submission" date="2019-02" db="EMBL/GenBank/DDBJ databases">
        <title>Isolation and identification of novel species under the genus Muribaculum.</title>
        <authorList>
            <person name="Miyake S."/>
            <person name="Ding Y."/>
            <person name="Low A."/>
            <person name="Soh M."/>
            <person name="Seedorf H."/>
        </authorList>
    </citation>
    <scope>NUCLEOTIDE SEQUENCE [LARGE SCALE GENOMIC DNA]</scope>
    <source>
        <strain evidence="2 3">TLL-A3</strain>
    </source>
</reference>
<gene>
    <name evidence="2" type="ORF">EZ315_12195</name>
</gene>
<dbReference type="Proteomes" id="UP000297635">
    <property type="component" value="Unassembled WGS sequence"/>
</dbReference>
<dbReference type="GeneID" id="82150552"/>
<sequence>MNETLKRIPYQTKTADVDEKGIVTVAVNGIGIEDAQHDISMPGSFVETITHDMDRMRWFLNHDSTQLLGVPLYGEEKSDNLIVTGQLNLSKQIGRDILADYKLFAEAGRTLEHSIGVKAIRRDKEDRRKVLQWKMYEYSTLTWMGANPNTYLVGLKSATPSQVRDAVDLLKMALKQKGYSDERLMNIEQELDACFKALEGNNMVVCPHCGYQFDYDKAEQTTFQQIVLGYANQYTRWIAEDIVSEQIHALEPSIRAEVLSIIDAVKSTKQEITEKSVADFASYARCPHCWGKVYAANNLLMNPAPEIKEEPAPAADTSQKGTTPETVEKSSDDFFENLNKYI</sequence>
<dbReference type="EMBL" id="SJSA01000002">
    <property type="protein sequence ID" value="TGG36594.1"/>
    <property type="molecule type" value="Genomic_DNA"/>
</dbReference>
<name>A0A4Z0V1J0_9BACT</name>
<evidence type="ECO:0000256" key="1">
    <source>
        <dbReference type="SAM" id="MobiDB-lite"/>
    </source>
</evidence>
<dbReference type="RefSeq" id="WP_135472315.1">
    <property type="nucleotide sequence ID" value="NZ_SJSA01000002.1"/>
</dbReference>
<proteinExistence type="predicted"/>